<feature type="domain" description="Glycoside hydrolase family 29 N-terminal" evidence="7">
    <location>
        <begin position="3"/>
        <end position="104"/>
    </location>
</feature>
<dbReference type="GO" id="GO:0006004">
    <property type="term" value="P:fucose metabolic process"/>
    <property type="evidence" value="ECO:0007669"/>
    <property type="project" value="InterPro"/>
</dbReference>
<reference evidence="8" key="1">
    <citation type="submission" date="2019-03" db="EMBL/GenBank/DDBJ databases">
        <title>Single cell metagenomics reveals metabolic interactions within the superorganism composed of flagellate Streblomastix strix and complex community of Bacteroidetes bacteria on its surface.</title>
        <authorList>
            <person name="Treitli S.C."/>
            <person name="Kolisko M."/>
            <person name="Husnik F."/>
            <person name="Keeling P."/>
            <person name="Hampl V."/>
        </authorList>
    </citation>
    <scope>NUCLEOTIDE SEQUENCE</scope>
    <source>
        <strain evidence="8">STM</strain>
    </source>
</reference>
<dbReference type="SMART" id="SM00812">
    <property type="entry name" value="Alpha_L_fucos"/>
    <property type="match status" value="1"/>
</dbReference>
<dbReference type="GO" id="GO:0004560">
    <property type="term" value="F:alpha-L-fucosidase activity"/>
    <property type="evidence" value="ECO:0007669"/>
    <property type="project" value="InterPro"/>
</dbReference>
<evidence type="ECO:0000256" key="1">
    <source>
        <dbReference type="ARBA" id="ARBA00004071"/>
    </source>
</evidence>
<evidence type="ECO:0000259" key="7">
    <source>
        <dbReference type="Pfam" id="PF01120"/>
    </source>
</evidence>
<proteinExistence type="inferred from homology"/>
<evidence type="ECO:0000256" key="6">
    <source>
        <dbReference type="ARBA" id="ARBA00023295"/>
    </source>
</evidence>
<dbReference type="EMBL" id="SNRY01001515">
    <property type="protein sequence ID" value="KAA6330351.1"/>
    <property type="molecule type" value="Genomic_DNA"/>
</dbReference>
<keyword evidence="6" id="KW-0326">Glycosidase</keyword>
<gene>
    <name evidence="8" type="ORF">EZS27_020934</name>
</gene>
<dbReference type="GO" id="GO:0016139">
    <property type="term" value="P:glycoside catabolic process"/>
    <property type="evidence" value="ECO:0007669"/>
    <property type="project" value="TreeGrafter"/>
</dbReference>
<accession>A0A5J4RBQ5</accession>
<evidence type="ECO:0000313" key="8">
    <source>
        <dbReference type="EMBL" id="KAA6330351.1"/>
    </source>
</evidence>
<dbReference type="PANTHER" id="PTHR10030">
    <property type="entry name" value="ALPHA-L-FUCOSIDASE"/>
    <property type="match status" value="1"/>
</dbReference>
<dbReference type="Gene3D" id="3.20.20.80">
    <property type="entry name" value="Glycosidases"/>
    <property type="match status" value="1"/>
</dbReference>
<sequence>QNEYDNLYKQFNPTAFHAEQWAKQAKQMGARYLIFTTKHHDGSCLWPSKYTDYTIANTPYKKDIVKELVEAYTAEGIDVYLYFSIIDWSHPGYQTGKRITSEDKKN</sequence>
<feature type="non-terminal residue" evidence="8">
    <location>
        <position position="1"/>
    </location>
</feature>
<dbReference type="InterPro" id="IPR016286">
    <property type="entry name" value="FUC_metazoa-typ"/>
</dbReference>
<keyword evidence="5" id="KW-0378">Hydrolase</keyword>
<dbReference type="PRINTS" id="PR00741">
    <property type="entry name" value="GLHYDRLASE29"/>
</dbReference>
<evidence type="ECO:0000256" key="5">
    <source>
        <dbReference type="ARBA" id="ARBA00022801"/>
    </source>
</evidence>
<evidence type="ECO:0000256" key="4">
    <source>
        <dbReference type="ARBA" id="ARBA00022729"/>
    </source>
</evidence>
<organism evidence="8">
    <name type="scientific">termite gut metagenome</name>
    <dbReference type="NCBI Taxonomy" id="433724"/>
    <lineage>
        <taxon>unclassified sequences</taxon>
        <taxon>metagenomes</taxon>
        <taxon>organismal metagenomes</taxon>
    </lineage>
</organism>
<evidence type="ECO:0000256" key="3">
    <source>
        <dbReference type="ARBA" id="ARBA00012662"/>
    </source>
</evidence>
<comment type="caution">
    <text evidence="8">The sequence shown here is derived from an EMBL/GenBank/DDBJ whole genome shotgun (WGS) entry which is preliminary data.</text>
</comment>
<dbReference type="Pfam" id="PF01120">
    <property type="entry name" value="Alpha_L_fucos"/>
    <property type="match status" value="1"/>
</dbReference>
<comment type="function">
    <text evidence="1">Alpha-L-fucosidase is responsible for hydrolyzing the alpha-1,6-linked fucose joined to the reducing-end N-acetylglucosamine of the carbohydrate moieties of glycoproteins.</text>
</comment>
<protein>
    <recommendedName>
        <fullName evidence="3">alpha-L-fucosidase</fullName>
        <ecNumber evidence="3">3.2.1.51</ecNumber>
    </recommendedName>
</protein>
<dbReference type="InterPro" id="IPR057739">
    <property type="entry name" value="Glyco_hydro_29_N"/>
</dbReference>
<name>A0A5J4RBQ5_9ZZZZ</name>
<dbReference type="EC" id="3.2.1.51" evidence="3"/>
<dbReference type="PANTHER" id="PTHR10030:SF37">
    <property type="entry name" value="ALPHA-L-FUCOSIDASE-RELATED"/>
    <property type="match status" value="1"/>
</dbReference>
<dbReference type="AlphaFoldDB" id="A0A5J4RBQ5"/>
<dbReference type="InterPro" id="IPR000933">
    <property type="entry name" value="Glyco_hydro_29"/>
</dbReference>
<evidence type="ECO:0000256" key="2">
    <source>
        <dbReference type="ARBA" id="ARBA00007951"/>
    </source>
</evidence>
<dbReference type="InterPro" id="IPR017853">
    <property type="entry name" value="GH"/>
</dbReference>
<dbReference type="SUPFAM" id="SSF51445">
    <property type="entry name" value="(Trans)glycosidases"/>
    <property type="match status" value="1"/>
</dbReference>
<keyword evidence="4" id="KW-0732">Signal</keyword>
<dbReference type="GO" id="GO:0005764">
    <property type="term" value="C:lysosome"/>
    <property type="evidence" value="ECO:0007669"/>
    <property type="project" value="TreeGrafter"/>
</dbReference>
<comment type="similarity">
    <text evidence="2">Belongs to the glycosyl hydrolase 29 family.</text>
</comment>